<protein>
    <submittedName>
        <fullName evidence="1">Peptidase S41</fullName>
    </submittedName>
</protein>
<evidence type="ECO:0000313" key="2">
    <source>
        <dbReference type="Proteomes" id="UP001596152"/>
    </source>
</evidence>
<gene>
    <name evidence="1" type="ORF">ACFPIE_07985</name>
</gene>
<dbReference type="SUPFAM" id="SSF52096">
    <property type="entry name" value="ClpP/crotonase"/>
    <property type="match status" value="1"/>
</dbReference>
<name>A0ABW0FT43_9CAUL</name>
<accession>A0ABW0FT43</accession>
<dbReference type="Gene3D" id="3.90.226.10">
    <property type="entry name" value="2-enoyl-CoA Hydratase, Chain A, domain 1"/>
    <property type="match status" value="1"/>
</dbReference>
<dbReference type="InterPro" id="IPR029045">
    <property type="entry name" value="ClpP/crotonase-like_dom_sf"/>
</dbReference>
<dbReference type="EMBL" id="JBHSLF010000014">
    <property type="protein sequence ID" value="MFC5343847.1"/>
    <property type="molecule type" value="Genomic_DNA"/>
</dbReference>
<evidence type="ECO:0000313" key="1">
    <source>
        <dbReference type="EMBL" id="MFC5343847.1"/>
    </source>
</evidence>
<proteinExistence type="predicted"/>
<keyword evidence="2" id="KW-1185">Reference proteome</keyword>
<dbReference type="Proteomes" id="UP001596152">
    <property type="component" value="Unassembled WGS sequence"/>
</dbReference>
<sequence>MLSVLMAALAGAFMPVEPDWPSILRNDATAFHDLIAANHPGPADPLNPGFSELNDAALRQALERSEKVKDYAGYVGAMRGYVARFDDSHLAYSVTDGPSVVLAWPGFLTTYTASGRYVVTTRLPDSPLETGDMLAECDGRSADALAASALGAFTGRWMLEATRSRTAWQLFTDDGNPFVQRPETCVFERNGSDVTVSLTWRAFTDEAYELYAAPLADPPTPALGSRVLADGTRWFSFSSFDGAPDGYVARRIEPMVAELERDHAELAKAPRIVLDLRGNGGGSSLWSRRIAGAIWGDKATAEAAPTSDGVDWRVSPANVEMFLGFRTKFAAAPAHIREYVEKMIAGLSEAHELGRPLWREPKGLLAEDAETHIDSGDLAPLDTPVYVVTDTSCASACLDAVDLWRALGAVQVGRETDADTFYMDARRDALPSGLGQAVVPMKVYRGRPRGSNAPWSPVRRFSGDIDDTSALEDWIIGLAPPAASSGSR</sequence>
<organism evidence="1 2">
    <name type="scientific">Brevundimonas staleyi</name>
    <dbReference type="NCBI Taxonomy" id="74326"/>
    <lineage>
        <taxon>Bacteria</taxon>
        <taxon>Pseudomonadati</taxon>
        <taxon>Pseudomonadota</taxon>
        <taxon>Alphaproteobacteria</taxon>
        <taxon>Caulobacterales</taxon>
        <taxon>Caulobacteraceae</taxon>
        <taxon>Brevundimonas</taxon>
    </lineage>
</organism>
<dbReference type="RefSeq" id="WP_374039457.1">
    <property type="nucleotide sequence ID" value="NZ_CP169083.1"/>
</dbReference>
<comment type="caution">
    <text evidence="1">The sequence shown here is derived from an EMBL/GenBank/DDBJ whole genome shotgun (WGS) entry which is preliminary data.</text>
</comment>
<reference evidence="2" key="1">
    <citation type="journal article" date="2019" name="Int. J. Syst. Evol. Microbiol.">
        <title>The Global Catalogue of Microorganisms (GCM) 10K type strain sequencing project: providing services to taxonomists for standard genome sequencing and annotation.</title>
        <authorList>
            <consortium name="The Broad Institute Genomics Platform"/>
            <consortium name="The Broad Institute Genome Sequencing Center for Infectious Disease"/>
            <person name="Wu L."/>
            <person name="Ma J."/>
        </authorList>
    </citation>
    <scope>NUCLEOTIDE SEQUENCE [LARGE SCALE GENOMIC DNA]</scope>
    <source>
        <strain evidence="2">JCM 12125</strain>
    </source>
</reference>